<dbReference type="EMBL" id="HBER01035417">
    <property type="protein sequence ID" value="CAD8542661.1"/>
    <property type="molecule type" value="Transcribed_RNA"/>
</dbReference>
<dbReference type="AlphaFoldDB" id="A0A7S0J6R4"/>
<sequence length="365" mass="39113">MPNGTLGMASPALDRVAAGSALASYLATVYRGALTRKQLAKVRLRDLHWWYMWAPLNVQCLSDASSVSASSCVAPLWPGGIAAAHITKNLGLRLLNVYGFQLLPSCHPQRKPASSPAAASWRATTRVDRGLLEVMRVASSLYVRPDVATGRVRTQLTREGGENGCWYVATRGSGVFLPLRRALVVRSRVELVERLNISTNRLPTDQLARAIRAATGGSAAVALLEDHVALCPAAARAGFETLILGEVDEASTAQHAARKGSTRLLEVISCLPSCTAAYLDSACAPDLRTGWDGSLPCKCDPTLPLLNCINTNGAGASAWPSQPPYYATTHKGTYGKQTTYRDPPIRRSARLLNLTTQIVVPTCPI</sequence>
<protein>
    <submittedName>
        <fullName evidence="1">Uncharacterized protein</fullName>
    </submittedName>
</protein>
<gene>
    <name evidence="1" type="ORF">CLEP1334_LOCUS17948</name>
</gene>
<proteinExistence type="predicted"/>
<reference evidence="1" key="1">
    <citation type="submission" date="2021-01" db="EMBL/GenBank/DDBJ databases">
        <authorList>
            <person name="Corre E."/>
            <person name="Pelletier E."/>
            <person name="Niang G."/>
            <person name="Scheremetjew M."/>
            <person name="Finn R."/>
            <person name="Kale V."/>
            <person name="Holt S."/>
            <person name="Cochrane G."/>
            <person name="Meng A."/>
            <person name="Brown T."/>
            <person name="Cohen L."/>
        </authorList>
    </citation>
    <scope>NUCLEOTIDE SEQUENCE</scope>
    <source>
        <strain evidence="1">RCC1130</strain>
    </source>
</reference>
<name>A0A7S0J6R4_9EUKA</name>
<organism evidence="1">
    <name type="scientific">Calcidiscus leptoporus</name>
    <dbReference type="NCBI Taxonomy" id="127549"/>
    <lineage>
        <taxon>Eukaryota</taxon>
        <taxon>Haptista</taxon>
        <taxon>Haptophyta</taxon>
        <taxon>Prymnesiophyceae</taxon>
        <taxon>Coccolithales</taxon>
        <taxon>Calcidiscaceae</taxon>
        <taxon>Calcidiscus</taxon>
    </lineage>
</organism>
<accession>A0A7S0J6R4</accession>
<evidence type="ECO:0000313" key="1">
    <source>
        <dbReference type="EMBL" id="CAD8542661.1"/>
    </source>
</evidence>